<dbReference type="Proteomes" id="UP000184148">
    <property type="component" value="Unassembled WGS sequence"/>
</dbReference>
<dbReference type="FunFam" id="3.30.70.270:FF:000001">
    <property type="entry name" value="Diguanylate cyclase domain protein"/>
    <property type="match status" value="1"/>
</dbReference>
<dbReference type="RefSeq" id="WP_238456920.1">
    <property type="nucleotide sequence ID" value="NZ_FQUY01000002.1"/>
</dbReference>
<dbReference type="InterPro" id="IPR000160">
    <property type="entry name" value="GGDEF_dom"/>
</dbReference>
<feature type="domain" description="GGDEF" evidence="2">
    <location>
        <begin position="238"/>
        <end position="371"/>
    </location>
</feature>
<dbReference type="Gene3D" id="3.30.70.270">
    <property type="match status" value="1"/>
</dbReference>
<dbReference type="GO" id="GO:0052621">
    <property type="term" value="F:diguanylate cyclase activity"/>
    <property type="evidence" value="ECO:0007669"/>
    <property type="project" value="TreeGrafter"/>
</dbReference>
<dbReference type="GO" id="GO:0043709">
    <property type="term" value="P:cell adhesion involved in single-species biofilm formation"/>
    <property type="evidence" value="ECO:0007669"/>
    <property type="project" value="TreeGrafter"/>
</dbReference>
<dbReference type="STRING" id="1121429.SAMN02745133_00513"/>
<dbReference type="NCBIfam" id="TIGR00254">
    <property type="entry name" value="GGDEF"/>
    <property type="match status" value="1"/>
</dbReference>
<gene>
    <name evidence="3" type="ORF">SAMN02745133_00513</name>
</gene>
<dbReference type="AlphaFoldDB" id="A0A1M4TYS6"/>
<dbReference type="InterPro" id="IPR050469">
    <property type="entry name" value="Diguanylate_Cyclase"/>
</dbReference>
<evidence type="ECO:0000259" key="2">
    <source>
        <dbReference type="PROSITE" id="PS50887"/>
    </source>
</evidence>
<dbReference type="SMART" id="SM00267">
    <property type="entry name" value="GGDEF"/>
    <property type="match status" value="1"/>
</dbReference>
<feature type="transmembrane region" description="Helical" evidence="1">
    <location>
        <begin position="177"/>
        <end position="198"/>
    </location>
</feature>
<keyword evidence="4" id="KW-1185">Reference proteome</keyword>
<dbReference type="EMBL" id="FQUY01000002">
    <property type="protein sequence ID" value="SHE49514.1"/>
    <property type="molecule type" value="Genomic_DNA"/>
</dbReference>
<keyword evidence="1" id="KW-0812">Transmembrane</keyword>
<dbReference type="SUPFAM" id="SSF55073">
    <property type="entry name" value="Nucleotide cyclase"/>
    <property type="match status" value="1"/>
</dbReference>
<dbReference type="GO" id="GO:0005886">
    <property type="term" value="C:plasma membrane"/>
    <property type="evidence" value="ECO:0007669"/>
    <property type="project" value="TreeGrafter"/>
</dbReference>
<dbReference type="Pfam" id="PF00990">
    <property type="entry name" value="GGDEF"/>
    <property type="match status" value="1"/>
</dbReference>
<dbReference type="GO" id="GO:1902201">
    <property type="term" value="P:negative regulation of bacterial-type flagellum-dependent cell motility"/>
    <property type="evidence" value="ECO:0007669"/>
    <property type="project" value="TreeGrafter"/>
</dbReference>
<name>A0A1M4TYS6_9FIRM</name>
<dbReference type="InterPro" id="IPR029787">
    <property type="entry name" value="Nucleotide_cyclase"/>
</dbReference>
<evidence type="ECO:0000313" key="3">
    <source>
        <dbReference type="EMBL" id="SHE49514.1"/>
    </source>
</evidence>
<dbReference type="PANTHER" id="PTHR45138:SF9">
    <property type="entry name" value="DIGUANYLATE CYCLASE DGCM-RELATED"/>
    <property type="match status" value="1"/>
</dbReference>
<reference evidence="4" key="1">
    <citation type="submission" date="2016-11" db="EMBL/GenBank/DDBJ databases">
        <authorList>
            <person name="Varghese N."/>
            <person name="Submissions S."/>
        </authorList>
    </citation>
    <scope>NUCLEOTIDE SEQUENCE [LARGE SCALE GENOMIC DNA]</scope>
    <source>
        <strain evidence="4">DSM 12395</strain>
    </source>
</reference>
<dbReference type="CDD" id="cd01949">
    <property type="entry name" value="GGDEF"/>
    <property type="match status" value="1"/>
</dbReference>
<organism evidence="3 4">
    <name type="scientific">Desulforamulus putei DSM 12395</name>
    <dbReference type="NCBI Taxonomy" id="1121429"/>
    <lineage>
        <taxon>Bacteria</taxon>
        <taxon>Bacillati</taxon>
        <taxon>Bacillota</taxon>
        <taxon>Clostridia</taxon>
        <taxon>Eubacteriales</taxon>
        <taxon>Peptococcaceae</taxon>
        <taxon>Desulforamulus</taxon>
    </lineage>
</organism>
<dbReference type="PROSITE" id="PS50887">
    <property type="entry name" value="GGDEF"/>
    <property type="match status" value="1"/>
</dbReference>
<accession>A0A1M4TYS6</accession>
<protein>
    <submittedName>
        <fullName evidence="3">Diguanylate cyclase (GGDEF) domain-containing protein</fullName>
    </submittedName>
</protein>
<dbReference type="InterPro" id="IPR043128">
    <property type="entry name" value="Rev_trsase/Diguanyl_cyclase"/>
</dbReference>
<proteinExistence type="predicted"/>
<dbReference type="InterPro" id="IPR029151">
    <property type="entry name" value="Sensor-like_sf"/>
</dbReference>
<evidence type="ECO:0000256" key="1">
    <source>
        <dbReference type="SAM" id="Phobius"/>
    </source>
</evidence>
<dbReference type="PANTHER" id="PTHR45138">
    <property type="entry name" value="REGULATORY COMPONENTS OF SENSORY TRANSDUCTION SYSTEM"/>
    <property type="match status" value="1"/>
</dbReference>
<dbReference type="SUPFAM" id="SSF103190">
    <property type="entry name" value="Sensory domain-like"/>
    <property type="match status" value="1"/>
</dbReference>
<keyword evidence="1" id="KW-1133">Transmembrane helix</keyword>
<evidence type="ECO:0000313" key="4">
    <source>
        <dbReference type="Proteomes" id="UP000184148"/>
    </source>
</evidence>
<keyword evidence="1" id="KW-0472">Membrane</keyword>
<sequence>MLAKNLGLRAQATAQVAANLVKIDQKLIDEMLGLDIKSSRNHPAALEFKKKMAPLLEQHDIKYIYVETRLQGHQIRYFVSPEEEKVFGQPPGTPMEYFYVLTSEDESSYTNRDRFDVSDPLRERAYAEKKPFYDRPLNSKWGNLITGYAPLYNEKGQFVGFLGVDISGHEFTRHVHYVRNIIIISFGIIVLLGGFILYRASRVLSKPMYLDGLTKLFNHQYMKARLEEEINRARRFKRPLSVLMIDLDFFKRINDFYGHQSGDFVLRKVSELVLVNLRDEDIACRYGGEELAVILPETSLKEAAVVAERLLRSIEKTEFSLAGIEEPVQVTVSIGVAELNEGDTPDRLLQRADEALYLAKRRGRNRYDCCE</sequence>